<dbReference type="PROSITE" id="PS50088">
    <property type="entry name" value="ANK_REPEAT"/>
    <property type="match status" value="2"/>
</dbReference>
<protein>
    <submittedName>
        <fullName evidence="4">Uncharacterized protein</fullName>
    </submittedName>
</protein>
<dbReference type="SUPFAM" id="SSF48403">
    <property type="entry name" value="Ankyrin repeat"/>
    <property type="match status" value="1"/>
</dbReference>
<dbReference type="AlphaFoldDB" id="A0AAU9JRI4"/>
<dbReference type="PANTHER" id="PTHR24201:SF15">
    <property type="entry name" value="ANKYRIN REPEAT DOMAIN-CONTAINING PROTEIN 66"/>
    <property type="match status" value="1"/>
</dbReference>
<comment type="caution">
    <text evidence="4">The sequence shown here is derived from an EMBL/GenBank/DDBJ whole genome shotgun (WGS) entry which is preliminary data.</text>
</comment>
<dbReference type="Proteomes" id="UP001162131">
    <property type="component" value="Unassembled WGS sequence"/>
</dbReference>
<gene>
    <name evidence="4" type="ORF">BSTOLATCC_MIC49893</name>
</gene>
<keyword evidence="5" id="KW-1185">Reference proteome</keyword>
<dbReference type="PANTHER" id="PTHR24201">
    <property type="entry name" value="ANK_REP_REGION DOMAIN-CONTAINING PROTEIN"/>
    <property type="match status" value="1"/>
</dbReference>
<evidence type="ECO:0000256" key="3">
    <source>
        <dbReference type="PROSITE-ProRule" id="PRU00023"/>
    </source>
</evidence>
<keyword evidence="2 3" id="KW-0040">ANK repeat</keyword>
<keyword evidence="1" id="KW-0677">Repeat</keyword>
<accession>A0AAU9JRI4</accession>
<dbReference type="PROSITE" id="PS50297">
    <property type="entry name" value="ANK_REP_REGION"/>
    <property type="match status" value="2"/>
</dbReference>
<feature type="repeat" description="ANK" evidence="3">
    <location>
        <begin position="93"/>
        <end position="118"/>
    </location>
</feature>
<reference evidence="4" key="1">
    <citation type="submission" date="2021-09" db="EMBL/GenBank/DDBJ databases">
        <authorList>
            <consortium name="AG Swart"/>
            <person name="Singh M."/>
            <person name="Singh A."/>
            <person name="Seah K."/>
            <person name="Emmerich C."/>
        </authorList>
    </citation>
    <scope>NUCLEOTIDE SEQUENCE</scope>
    <source>
        <strain evidence="4">ATCC30299</strain>
    </source>
</reference>
<dbReference type="InterPro" id="IPR050776">
    <property type="entry name" value="Ank_Repeat/CDKN_Inhibitor"/>
</dbReference>
<dbReference type="InterPro" id="IPR036770">
    <property type="entry name" value="Ankyrin_rpt-contain_sf"/>
</dbReference>
<organism evidence="4 5">
    <name type="scientific">Blepharisma stoltei</name>
    <dbReference type="NCBI Taxonomy" id="1481888"/>
    <lineage>
        <taxon>Eukaryota</taxon>
        <taxon>Sar</taxon>
        <taxon>Alveolata</taxon>
        <taxon>Ciliophora</taxon>
        <taxon>Postciliodesmatophora</taxon>
        <taxon>Heterotrichea</taxon>
        <taxon>Heterotrichida</taxon>
        <taxon>Blepharismidae</taxon>
        <taxon>Blepharisma</taxon>
    </lineage>
</organism>
<dbReference type="SMART" id="SM00248">
    <property type="entry name" value="ANK"/>
    <property type="match status" value="3"/>
</dbReference>
<evidence type="ECO:0000313" key="4">
    <source>
        <dbReference type="EMBL" id="CAG9329853.1"/>
    </source>
</evidence>
<dbReference type="Pfam" id="PF12796">
    <property type="entry name" value="Ank_2"/>
    <property type="match status" value="1"/>
</dbReference>
<evidence type="ECO:0000256" key="2">
    <source>
        <dbReference type="ARBA" id="ARBA00023043"/>
    </source>
</evidence>
<dbReference type="Gene3D" id="1.25.40.20">
    <property type="entry name" value="Ankyrin repeat-containing domain"/>
    <property type="match status" value="1"/>
</dbReference>
<dbReference type="EMBL" id="CAJZBQ010000049">
    <property type="protein sequence ID" value="CAG9329853.1"/>
    <property type="molecule type" value="Genomic_DNA"/>
</dbReference>
<feature type="repeat" description="ANK" evidence="3">
    <location>
        <begin position="60"/>
        <end position="92"/>
    </location>
</feature>
<dbReference type="InterPro" id="IPR002110">
    <property type="entry name" value="Ankyrin_rpt"/>
</dbReference>
<sequence length="196" mass="21411">MEKESKTSTTRCPCCGGIQNVSCKPKLDPLPHRCARMGNKEALCGLMMSGVDVNLISEVDYATPLHRAAESGSVECAQVLVAHGALLNLTDSSGKTALHIAAESGHVNFVGFLLEKNAKKLCRRGCRKCSMFCKLVLRKKQKEDESKNVSPAHHINDDEEEEGNDLDKLDFMAELEKLRPALGNICVSKEGEIITI</sequence>
<name>A0AAU9JRI4_9CILI</name>
<evidence type="ECO:0000313" key="5">
    <source>
        <dbReference type="Proteomes" id="UP001162131"/>
    </source>
</evidence>
<proteinExistence type="predicted"/>
<evidence type="ECO:0000256" key="1">
    <source>
        <dbReference type="ARBA" id="ARBA00022737"/>
    </source>
</evidence>